<sequence>MTASQRELLESIAAHAVILAAVAFSLYPILWVVSLAFSGSTSLEAQVMPVPTDPTLDNIREVVGSTRTEVDGSQIWLFGRQLLNSIVVSIATAVVGVAIAIPTAYAFARFEFIGKRGGMRLLLATQMFPAVASAVPLFMILETLELLNTRTGLVLCYASTSIPFAVFQLRSAFEAIPTDLEEAAMVDGATRFQAFLRVVLPVARPAIAVTFLFAFMTAYNEFILAATLLNDERAFTLPVVLQRFIGEYDARWDLFAAGAIVVSLPVMLLFYQVQRHMVAGLGAGGVKG</sequence>
<dbReference type="AlphaFoldDB" id="A6GEH2"/>
<evidence type="ECO:0000313" key="13">
    <source>
        <dbReference type="EMBL" id="EDM75744.1"/>
    </source>
</evidence>
<keyword evidence="9 11" id="KW-0472">Membrane</keyword>
<name>A6GEH2_9BACT</name>
<evidence type="ECO:0000256" key="1">
    <source>
        <dbReference type="ARBA" id="ARBA00002264"/>
    </source>
</evidence>
<comment type="similarity">
    <text evidence="3">Belongs to the binding-protein-dependent transport system permease family. MalFG subfamily.</text>
</comment>
<organism evidence="13 14">
    <name type="scientific">Plesiocystis pacifica SIR-1</name>
    <dbReference type="NCBI Taxonomy" id="391625"/>
    <lineage>
        <taxon>Bacteria</taxon>
        <taxon>Pseudomonadati</taxon>
        <taxon>Myxococcota</taxon>
        <taxon>Polyangia</taxon>
        <taxon>Nannocystales</taxon>
        <taxon>Nannocystaceae</taxon>
        <taxon>Plesiocystis</taxon>
    </lineage>
</organism>
<keyword evidence="8 11" id="KW-1133">Transmembrane helix</keyword>
<evidence type="ECO:0000256" key="3">
    <source>
        <dbReference type="ARBA" id="ARBA00009047"/>
    </source>
</evidence>
<dbReference type="InterPro" id="IPR035906">
    <property type="entry name" value="MetI-like_sf"/>
</dbReference>
<evidence type="ECO:0000256" key="2">
    <source>
        <dbReference type="ARBA" id="ARBA00004651"/>
    </source>
</evidence>
<feature type="transmembrane region" description="Helical" evidence="11">
    <location>
        <begin position="120"/>
        <end position="140"/>
    </location>
</feature>
<dbReference type="PANTHER" id="PTHR32243:SF50">
    <property type="entry name" value="MALTOSE_MALTODEXTRIN TRANSPORT SYSTEM PERMEASE PROTEIN MALG"/>
    <property type="match status" value="1"/>
</dbReference>
<evidence type="ECO:0000256" key="11">
    <source>
        <dbReference type="RuleBase" id="RU363032"/>
    </source>
</evidence>
<dbReference type="PROSITE" id="PS50928">
    <property type="entry name" value="ABC_TM1"/>
    <property type="match status" value="1"/>
</dbReference>
<keyword evidence="7 11" id="KW-0812">Transmembrane</keyword>
<comment type="function">
    <text evidence="1">Part of the ABC transporter complex MalEFGK involved in maltose/maltodextrin import. Probably responsible for the translocation of the substrate across the membrane.</text>
</comment>
<reference evidence="13 14" key="1">
    <citation type="submission" date="2007-06" db="EMBL/GenBank/DDBJ databases">
        <authorList>
            <person name="Shimkets L."/>
            <person name="Ferriera S."/>
            <person name="Johnson J."/>
            <person name="Kravitz S."/>
            <person name="Beeson K."/>
            <person name="Sutton G."/>
            <person name="Rogers Y.-H."/>
            <person name="Friedman R."/>
            <person name="Frazier M."/>
            <person name="Venter J.C."/>
        </authorList>
    </citation>
    <scope>NUCLEOTIDE SEQUENCE [LARGE SCALE GENOMIC DNA]</scope>
    <source>
        <strain evidence="13 14">SIR-1</strain>
    </source>
</reference>
<dbReference type="Proteomes" id="UP000005801">
    <property type="component" value="Unassembled WGS sequence"/>
</dbReference>
<keyword evidence="6" id="KW-0762">Sugar transport</keyword>
<evidence type="ECO:0000256" key="10">
    <source>
        <dbReference type="ARBA" id="ARBA00041109"/>
    </source>
</evidence>
<evidence type="ECO:0000256" key="4">
    <source>
        <dbReference type="ARBA" id="ARBA00022448"/>
    </source>
</evidence>
<dbReference type="GO" id="GO:0015423">
    <property type="term" value="F:ABC-type maltose transporter activity"/>
    <property type="evidence" value="ECO:0007669"/>
    <property type="project" value="TreeGrafter"/>
</dbReference>
<evidence type="ECO:0000256" key="7">
    <source>
        <dbReference type="ARBA" id="ARBA00022692"/>
    </source>
</evidence>
<evidence type="ECO:0000313" key="14">
    <source>
        <dbReference type="Proteomes" id="UP000005801"/>
    </source>
</evidence>
<evidence type="ECO:0000256" key="8">
    <source>
        <dbReference type="ARBA" id="ARBA00022989"/>
    </source>
</evidence>
<evidence type="ECO:0000259" key="12">
    <source>
        <dbReference type="PROSITE" id="PS50928"/>
    </source>
</evidence>
<dbReference type="SUPFAM" id="SSF161098">
    <property type="entry name" value="MetI-like"/>
    <property type="match status" value="1"/>
</dbReference>
<dbReference type="OrthoDB" id="9790107at2"/>
<dbReference type="CDD" id="cd06261">
    <property type="entry name" value="TM_PBP2"/>
    <property type="match status" value="1"/>
</dbReference>
<keyword evidence="14" id="KW-1185">Reference proteome</keyword>
<dbReference type="EMBL" id="ABCS01000082">
    <property type="protein sequence ID" value="EDM75744.1"/>
    <property type="molecule type" value="Genomic_DNA"/>
</dbReference>
<keyword evidence="5" id="KW-1003">Cell membrane</keyword>
<dbReference type="GO" id="GO:0005886">
    <property type="term" value="C:plasma membrane"/>
    <property type="evidence" value="ECO:0007669"/>
    <property type="project" value="UniProtKB-SubCell"/>
</dbReference>
<dbReference type="eggNOG" id="COG3833">
    <property type="taxonomic scope" value="Bacteria"/>
</dbReference>
<dbReference type="RefSeq" id="WP_006975112.1">
    <property type="nucleotide sequence ID" value="NZ_ABCS01000082.1"/>
</dbReference>
<feature type="domain" description="ABC transmembrane type-1" evidence="12">
    <location>
        <begin position="82"/>
        <end position="273"/>
    </location>
</feature>
<keyword evidence="4 11" id="KW-0813">Transport</keyword>
<feature type="transmembrane region" description="Helical" evidence="11">
    <location>
        <begin position="194"/>
        <end position="219"/>
    </location>
</feature>
<dbReference type="GO" id="GO:0042956">
    <property type="term" value="P:maltodextrin transmembrane transport"/>
    <property type="evidence" value="ECO:0007669"/>
    <property type="project" value="TreeGrafter"/>
</dbReference>
<feature type="transmembrane region" description="Helical" evidence="11">
    <location>
        <begin position="12"/>
        <end position="33"/>
    </location>
</feature>
<feature type="transmembrane region" description="Helical" evidence="11">
    <location>
        <begin position="152"/>
        <end position="173"/>
    </location>
</feature>
<dbReference type="Pfam" id="PF00528">
    <property type="entry name" value="BPD_transp_1"/>
    <property type="match status" value="1"/>
</dbReference>
<evidence type="ECO:0000256" key="9">
    <source>
        <dbReference type="ARBA" id="ARBA00023136"/>
    </source>
</evidence>
<evidence type="ECO:0000256" key="5">
    <source>
        <dbReference type="ARBA" id="ARBA00022475"/>
    </source>
</evidence>
<comment type="caution">
    <text evidence="13">The sequence shown here is derived from an EMBL/GenBank/DDBJ whole genome shotgun (WGS) entry which is preliminary data.</text>
</comment>
<accession>A6GEH2</accession>
<protein>
    <recommendedName>
        <fullName evidence="10">Maltose/maltodextrin transport system permease protein MalG</fullName>
    </recommendedName>
</protein>
<proteinExistence type="inferred from homology"/>
<evidence type="ECO:0000256" key="6">
    <source>
        <dbReference type="ARBA" id="ARBA00022597"/>
    </source>
</evidence>
<dbReference type="STRING" id="391625.PPSIR1_27718"/>
<dbReference type="InterPro" id="IPR000515">
    <property type="entry name" value="MetI-like"/>
</dbReference>
<dbReference type="PANTHER" id="PTHR32243">
    <property type="entry name" value="MALTOSE TRANSPORT SYSTEM PERMEASE-RELATED"/>
    <property type="match status" value="1"/>
</dbReference>
<feature type="transmembrane region" description="Helical" evidence="11">
    <location>
        <begin position="254"/>
        <end position="271"/>
    </location>
</feature>
<dbReference type="InterPro" id="IPR050901">
    <property type="entry name" value="BP-dep_ABC_trans_perm"/>
</dbReference>
<comment type="subcellular location">
    <subcellularLocation>
        <location evidence="2 11">Cell membrane</location>
        <topology evidence="2 11">Multi-pass membrane protein</topology>
    </subcellularLocation>
</comment>
<feature type="transmembrane region" description="Helical" evidence="11">
    <location>
        <begin position="86"/>
        <end position="108"/>
    </location>
</feature>
<gene>
    <name evidence="13" type="ORF">PPSIR1_27718</name>
</gene>
<dbReference type="Gene3D" id="1.10.3720.10">
    <property type="entry name" value="MetI-like"/>
    <property type="match status" value="1"/>
</dbReference>